<organism evidence="10 11">
    <name type="scientific">Linnemannia gamsii</name>
    <dbReference type="NCBI Taxonomy" id="64522"/>
    <lineage>
        <taxon>Eukaryota</taxon>
        <taxon>Fungi</taxon>
        <taxon>Fungi incertae sedis</taxon>
        <taxon>Mucoromycota</taxon>
        <taxon>Mortierellomycotina</taxon>
        <taxon>Mortierellomycetes</taxon>
        <taxon>Mortierellales</taxon>
        <taxon>Mortierellaceae</taxon>
        <taxon>Linnemannia</taxon>
    </lineage>
</organism>
<dbReference type="Gene3D" id="2.40.50.140">
    <property type="entry name" value="Nucleic acid-binding proteins"/>
    <property type="match status" value="1"/>
</dbReference>
<evidence type="ECO:0000256" key="5">
    <source>
        <dbReference type="ARBA" id="ARBA00022895"/>
    </source>
</evidence>
<proteinExistence type="predicted"/>
<keyword evidence="7" id="KW-0539">Nucleus</keyword>
<evidence type="ECO:0000256" key="4">
    <source>
        <dbReference type="ARBA" id="ARBA00022454"/>
    </source>
</evidence>
<accession>A0ABQ7K101</accession>
<reference evidence="10 11" key="1">
    <citation type="journal article" date="2020" name="Fungal Divers.">
        <title>Resolving the Mortierellaceae phylogeny through synthesis of multi-gene phylogenetics and phylogenomics.</title>
        <authorList>
            <person name="Vandepol N."/>
            <person name="Liber J."/>
            <person name="Desiro A."/>
            <person name="Na H."/>
            <person name="Kennedy M."/>
            <person name="Barry K."/>
            <person name="Grigoriev I.V."/>
            <person name="Miller A.N."/>
            <person name="O'Donnell K."/>
            <person name="Stajich J.E."/>
            <person name="Bonito G."/>
        </authorList>
    </citation>
    <scope>NUCLEOTIDE SEQUENCE [LARGE SCALE GENOMIC DNA]</scope>
    <source>
        <strain evidence="10 11">AD045</strain>
    </source>
</reference>
<keyword evidence="4" id="KW-0158">Chromosome</keyword>
<evidence type="ECO:0000313" key="10">
    <source>
        <dbReference type="EMBL" id="KAG0289100.1"/>
    </source>
</evidence>
<comment type="subcellular location">
    <subcellularLocation>
        <location evidence="2">Chromosome</location>
        <location evidence="2">Telomere</location>
    </subcellularLocation>
    <subcellularLocation>
        <location evidence="1">Nucleus</location>
    </subcellularLocation>
</comment>
<comment type="caution">
    <text evidence="10">The sequence shown here is derived from an EMBL/GenBank/DDBJ whole genome shotgun (WGS) entry which is preliminary data.</text>
</comment>
<evidence type="ECO:0000313" key="11">
    <source>
        <dbReference type="Proteomes" id="UP001194696"/>
    </source>
</evidence>
<gene>
    <name evidence="10" type="primary">OBFC1</name>
    <name evidence="10" type="ORF">BGZ96_007241</name>
</gene>
<evidence type="ECO:0000256" key="6">
    <source>
        <dbReference type="ARBA" id="ARBA00023125"/>
    </source>
</evidence>
<evidence type="ECO:0000256" key="3">
    <source>
        <dbReference type="ARBA" id="ARBA00017411"/>
    </source>
</evidence>
<sequence>MIFQVKALVPVLDYEGVYSHHTHPVRMVEIMGVIQSVNRATKYINYSVDDGTGAIQCIMWIPDNFQAVQDTSSFAWLRTFSLGDVVRVTGQPAVFRDVMQVEFQPGYIEGCEDPNAETLFRLRVLNQERDVYTKPLELPDFLLQEVKNKEVFTKTTLLDRIRAWVLERKEFCILELLDDEENKAIAEEQGQPGRELMECVKQLLAEGLLECTSQSTMEYQVLRPHKKIKLIPYGGELIVLDDD</sequence>
<dbReference type="Proteomes" id="UP001194696">
    <property type="component" value="Unassembled WGS sequence"/>
</dbReference>
<dbReference type="EMBL" id="JAAAIM010000367">
    <property type="protein sequence ID" value="KAG0289100.1"/>
    <property type="molecule type" value="Genomic_DNA"/>
</dbReference>
<keyword evidence="11" id="KW-1185">Reference proteome</keyword>
<evidence type="ECO:0000256" key="7">
    <source>
        <dbReference type="ARBA" id="ARBA00023242"/>
    </source>
</evidence>
<dbReference type="InterPro" id="IPR012340">
    <property type="entry name" value="NA-bd_OB-fold"/>
</dbReference>
<protein>
    <recommendedName>
        <fullName evidence="3">CST complex subunit STN1</fullName>
    </recommendedName>
    <alternativeName>
        <fullName evidence="8">Suppressor of cdc thirteen homolog</fullName>
    </alternativeName>
</protein>
<dbReference type="Pfam" id="PF01336">
    <property type="entry name" value="tRNA_anti-codon"/>
    <property type="match status" value="1"/>
</dbReference>
<dbReference type="PANTHER" id="PTHR13989">
    <property type="entry name" value="REPLICATION PROTEIN A-RELATED"/>
    <property type="match status" value="1"/>
</dbReference>
<evidence type="ECO:0000259" key="9">
    <source>
        <dbReference type="Pfam" id="PF01336"/>
    </source>
</evidence>
<name>A0ABQ7K101_9FUNG</name>
<evidence type="ECO:0000256" key="2">
    <source>
        <dbReference type="ARBA" id="ARBA00004574"/>
    </source>
</evidence>
<dbReference type="InterPro" id="IPR004365">
    <property type="entry name" value="NA-bd_OB_tRNA"/>
</dbReference>
<evidence type="ECO:0000256" key="1">
    <source>
        <dbReference type="ARBA" id="ARBA00004123"/>
    </source>
</evidence>
<keyword evidence="6" id="KW-0238">DNA-binding</keyword>
<dbReference type="InterPro" id="IPR040260">
    <property type="entry name" value="RFA2-like"/>
</dbReference>
<evidence type="ECO:0000256" key="8">
    <source>
        <dbReference type="ARBA" id="ARBA00030039"/>
    </source>
</evidence>
<dbReference type="SUPFAM" id="SSF50249">
    <property type="entry name" value="Nucleic acid-binding proteins"/>
    <property type="match status" value="1"/>
</dbReference>
<dbReference type="PANTHER" id="PTHR13989:SF33">
    <property type="entry name" value="CST COMPLEX SUBUNIT STN1"/>
    <property type="match status" value="1"/>
</dbReference>
<keyword evidence="5" id="KW-0779">Telomere</keyword>
<feature type="domain" description="OB" evidence="9">
    <location>
        <begin position="28"/>
        <end position="100"/>
    </location>
</feature>